<evidence type="ECO:0000313" key="1">
    <source>
        <dbReference type="EMBL" id="BCS83724.1"/>
    </source>
</evidence>
<dbReference type="Proteomes" id="UP001321479">
    <property type="component" value="Segment"/>
</dbReference>
<dbReference type="GeneID" id="80558929"/>
<dbReference type="EMBL" id="AP024483">
    <property type="protein sequence ID" value="BCS83724.1"/>
    <property type="molecule type" value="Genomic_DNA"/>
</dbReference>
<proteinExistence type="predicted"/>
<evidence type="ECO:0000313" key="2">
    <source>
        <dbReference type="Proteomes" id="UP001321479"/>
    </source>
</evidence>
<sequence>MPKTEKEWKEESLCPDCEGGYRHLTKLSNNKIILTCETCSSVWLNPLKIDWCDASSDIDIESHFNCNDSSILFRSSNWASYQEILDSEWKNFYLNNPLVIKIEDDL</sequence>
<name>A0ABM7NU64_9VIRU</name>
<accession>A0ABM7NU64</accession>
<protein>
    <submittedName>
        <fullName evidence="1">Uncharacterized protein</fullName>
    </submittedName>
</protein>
<organism evidence="1 2">
    <name type="scientific">Cotonvirus japonicus</name>
    <dbReference type="NCBI Taxonomy" id="2811091"/>
    <lineage>
        <taxon>Viruses</taxon>
        <taxon>Varidnaviria</taxon>
        <taxon>Bamfordvirae</taxon>
        <taxon>Nucleocytoviricota</taxon>
        <taxon>Megaviricetes</taxon>
        <taxon>Imitervirales</taxon>
        <taxon>Mimiviridae</taxon>
        <taxon>Megamimivirinae</taxon>
        <taxon>Cotonvirus</taxon>
        <taxon>Cotonvirus japonicum</taxon>
    </lineage>
</organism>
<dbReference type="RefSeq" id="YP_010842332.1">
    <property type="nucleotide sequence ID" value="NC_079139.1"/>
</dbReference>
<keyword evidence="2" id="KW-1185">Reference proteome</keyword>
<reference evidence="1 2" key="1">
    <citation type="submission" date="2021-02" db="EMBL/GenBank/DDBJ databases">
        <title>Cotonvirus japonicus, which uses Golgi apparatus of host cells for its virion factory, phylogenetically links tailed tupanvirus and icosahedral mimivirus.</title>
        <authorList>
            <person name="Takahashi H."/>
            <person name="Fukaya S."/>
            <person name="Song C."/>
            <person name="Murata K."/>
            <person name="Takemura M."/>
        </authorList>
    </citation>
    <scope>NUCLEOTIDE SEQUENCE [LARGE SCALE GENOMIC DNA]</scope>
</reference>